<accession>B8BV61</accession>
<protein>
    <submittedName>
        <fullName evidence="2">Uncharacterized protein</fullName>
    </submittedName>
</protein>
<evidence type="ECO:0000313" key="2">
    <source>
        <dbReference type="EMBL" id="EED95404.1"/>
    </source>
</evidence>
<dbReference type="GeneID" id="7446696"/>
<feature type="region of interest" description="Disordered" evidence="1">
    <location>
        <begin position="80"/>
        <end position="193"/>
    </location>
</feature>
<feature type="compositionally biased region" description="Low complexity" evidence="1">
    <location>
        <begin position="80"/>
        <end position="91"/>
    </location>
</feature>
<dbReference type="EMBL" id="CM000639">
    <property type="protein sequence ID" value="EED95404.1"/>
    <property type="molecule type" value="Genomic_DNA"/>
</dbReference>
<feature type="region of interest" description="Disordered" evidence="1">
    <location>
        <begin position="1"/>
        <end position="65"/>
    </location>
</feature>
<sequence>MECTPTQGRGYAVQPSPPRPSLAATMAASASSTSTSAVVPSATSANEDPVQAPHETTTQQAQPPVIDNSSIMALATAALSAAAASRPALSSQTGYAGDSSQMNCGGDAKAYPGSTSNTAVEDSLKETNACDNEDAPMMKKKRKEKELTDSTGVTAAASSDKPKKKKKISPKIKASEEVDGTTGYPKGAAGPVETNHQESADQLRGQIRETQQQQVNASVNGLANTATSLPRELHDLLRLQDLHGMPEQQIDEQALRDFILKKQIEESNRSSLALKLRNYMRGQEAPPQPQTVESGDSYAAMSNLLQNLPTSMQGNISNLLSQQQSCQQGDQGGVGACLPLTMRQDAPSRLQNLDPVQQAIVQSVLANQAQQCQARDAPAPSPLAMAGGNIPSLNNSSAMSQFVGNRNILDSLTYDVVHRRLQLETMLMSEESRLRQIRENLQTQFISQPLLNHFGGINQLNQFNLQGSHATNSQDMHLERDRAILNEELQKAMLAERLSQSNFGGGGGRSNTAMMLQQALTMQQQQRAHGDTGMGQGLGITTEMLARTSGGGGYMNTDGLIAFGQGLQQPQQQPSQGDNLGALSQLLGMQMNGNNDTEKI</sequence>
<dbReference type="PaxDb" id="35128-Thaps21415"/>
<feature type="compositionally biased region" description="Low complexity" evidence="1">
    <location>
        <begin position="21"/>
        <end position="45"/>
    </location>
</feature>
<dbReference type="KEGG" id="tps:THAPSDRAFT_21415"/>
<gene>
    <name evidence="2" type="ORF">THAPSDRAFT_21415</name>
</gene>
<evidence type="ECO:0000313" key="3">
    <source>
        <dbReference type="Proteomes" id="UP000001449"/>
    </source>
</evidence>
<dbReference type="InParanoid" id="B8BV61"/>
<reference evidence="2 3" key="1">
    <citation type="journal article" date="2004" name="Science">
        <title>The genome of the diatom Thalassiosira pseudonana: ecology, evolution, and metabolism.</title>
        <authorList>
            <person name="Armbrust E.V."/>
            <person name="Berges J.A."/>
            <person name="Bowler C."/>
            <person name="Green B.R."/>
            <person name="Martinez D."/>
            <person name="Putnam N.H."/>
            <person name="Zhou S."/>
            <person name="Allen A.E."/>
            <person name="Apt K.E."/>
            <person name="Bechner M."/>
            <person name="Brzezinski M.A."/>
            <person name="Chaal B.K."/>
            <person name="Chiovitti A."/>
            <person name="Davis A.K."/>
            <person name="Demarest M.S."/>
            <person name="Detter J.C."/>
            <person name="Glavina T."/>
            <person name="Goodstein D."/>
            <person name="Hadi M.Z."/>
            <person name="Hellsten U."/>
            <person name="Hildebrand M."/>
            <person name="Jenkins B.D."/>
            <person name="Jurka J."/>
            <person name="Kapitonov V.V."/>
            <person name="Kroger N."/>
            <person name="Lau W.W."/>
            <person name="Lane T.W."/>
            <person name="Larimer F.W."/>
            <person name="Lippmeier J.C."/>
            <person name="Lucas S."/>
            <person name="Medina M."/>
            <person name="Montsant A."/>
            <person name="Obornik M."/>
            <person name="Parker M.S."/>
            <person name="Palenik B."/>
            <person name="Pazour G.J."/>
            <person name="Richardson P.M."/>
            <person name="Rynearson T.A."/>
            <person name="Saito M.A."/>
            <person name="Schwartz D.C."/>
            <person name="Thamatrakoln K."/>
            <person name="Valentin K."/>
            <person name="Vardi A."/>
            <person name="Wilkerson F.P."/>
            <person name="Rokhsar D.S."/>
        </authorList>
    </citation>
    <scope>NUCLEOTIDE SEQUENCE [LARGE SCALE GENOMIC DNA]</scope>
    <source>
        <strain evidence="2 3">CCMP1335</strain>
    </source>
</reference>
<organism evidence="2 3">
    <name type="scientific">Thalassiosira pseudonana</name>
    <name type="common">Marine diatom</name>
    <name type="synonym">Cyclotella nana</name>
    <dbReference type="NCBI Taxonomy" id="35128"/>
    <lineage>
        <taxon>Eukaryota</taxon>
        <taxon>Sar</taxon>
        <taxon>Stramenopiles</taxon>
        <taxon>Ochrophyta</taxon>
        <taxon>Bacillariophyta</taxon>
        <taxon>Coscinodiscophyceae</taxon>
        <taxon>Thalassiosirophycidae</taxon>
        <taxon>Thalassiosirales</taxon>
        <taxon>Thalassiosiraceae</taxon>
        <taxon>Thalassiosira</taxon>
    </lineage>
</organism>
<reference evidence="2 3" key="2">
    <citation type="journal article" date="2008" name="Nature">
        <title>The Phaeodactylum genome reveals the evolutionary history of diatom genomes.</title>
        <authorList>
            <person name="Bowler C."/>
            <person name="Allen A.E."/>
            <person name="Badger J.H."/>
            <person name="Grimwood J."/>
            <person name="Jabbari K."/>
            <person name="Kuo A."/>
            <person name="Maheswari U."/>
            <person name="Martens C."/>
            <person name="Maumus F."/>
            <person name="Otillar R.P."/>
            <person name="Rayko E."/>
            <person name="Salamov A."/>
            <person name="Vandepoele K."/>
            <person name="Beszteri B."/>
            <person name="Gruber A."/>
            <person name="Heijde M."/>
            <person name="Katinka M."/>
            <person name="Mock T."/>
            <person name="Valentin K."/>
            <person name="Verret F."/>
            <person name="Berges J.A."/>
            <person name="Brownlee C."/>
            <person name="Cadoret J.P."/>
            <person name="Chiovitti A."/>
            <person name="Choi C.J."/>
            <person name="Coesel S."/>
            <person name="De Martino A."/>
            <person name="Detter J.C."/>
            <person name="Durkin C."/>
            <person name="Falciatore A."/>
            <person name="Fournet J."/>
            <person name="Haruta M."/>
            <person name="Huysman M.J."/>
            <person name="Jenkins B.D."/>
            <person name="Jiroutova K."/>
            <person name="Jorgensen R.E."/>
            <person name="Joubert Y."/>
            <person name="Kaplan A."/>
            <person name="Kroger N."/>
            <person name="Kroth P.G."/>
            <person name="La Roche J."/>
            <person name="Lindquist E."/>
            <person name="Lommer M."/>
            <person name="Martin-Jezequel V."/>
            <person name="Lopez P.J."/>
            <person name="Lucas S."/>
            <person name="Mangogna M."/>
            <person name="McGinnis K."/>
            <person name="Medlin L.K."/>
            <person name="Montsant A."/>
            <person name="Oudot-Le Secq M.P."/>
            <person name="Napoli C."/>
            <person name="Obornik M."/>
            <person name="Parker M.S."/>
            <person name="Petit J.L."/>
            <person name="Porcel B.M."/>
            <person name="Poulsen N."/>
            <person name="Robison M."/>
            <person name="Rychlewski L."/>
            <person name="Rynearson T.A."/>
            <person name="Schmutz J."/>
            <person name="Shapiro H."/>
            <person name="Siaut M."/>
            <person name="Stanley M."/>
            <person name="Sussman M.R."/>
            <person name="Taylor A.R."/>
            <person name="Vardi A."/>
            <person name="von Dassow P."/>
            <person name="Vyverman W."/>
            <person name="Willis A."/>
            <person name="Wyrwicz L.S."/>
            <person name="Rokhsar D.S."/>
            <person name="Weissenbach J."/>
            <person name="Armbrust E.V."/>
            <person name="Green B.R."/>
            <person name="Van de Peer Y."/>
            <person name="Grigoriev I.V."/>
        </authorList>
    </citation>
    <scope>NUCLEOTIDE SEQUENCE [LARGE SCALE GENOMIC DNA]</scope>
    <source>
        <strain evidence="2 3">CCMP1335</strain>
    </source>
</reference>
<proteinExistence type="predicted"/>
<dbReference type="Proteomes" id="UP000001449">
    <property type="component" value="Chromosome 2"/>
</dbReference>
<dbReference type="RefSeq" id="XP_002287961.1">
    <property type="nucleotide sequence ID" value="XM_002287925.1"/>
</dbReference>
<evidence type="ECO:0000256" key="1">
    <source>
        <dbReference type="SAM" id="MobiDB-lite"/>
    </source>
</evidence>
<name>B8BV61_THAPS</name>
<dbReference type="HOGENOM" id="CLU_455296_0_0_1"/>
<feature type="compositionally biased region" description="Polar residues" evidence="1">
    <location>
        <begin position="92"/>
        <end position="103"/>
    </location>
</feature>
<keyword evidence="3" id="KW-1185">Reference proteome</keyword>
<dbReference type="AlphaFoldDB" id="B8BV61"/>